<dbReference type="GO" id="GO:0005829">
    <property type="term" value="C:cytosol"/>
    <property type="evidence" value="ECO:0007669"/>
    <property type="project" value="TreeGrafter"/>
</dbReference>
<evidence type="ECO:0000313" key="3">
    <source>
        <dbReference type="EMBL" id="GFQ04146.1"/>
    </source>
</evidence>
<dbReference type="InterPro" id="IPR009643">
    <property type="entry name" value="HS1-bd"/>
</dbReference>
<protein>
    <submittedName>
        <fullName evidence="3">Uncharacterized protein</fullName>
    </submittedName>
</protein>
<proteinExistence type="inferred from homology"/>
<organism evidence="3 4">
    <name type="scientific">Phtheirospermum japonicum</name>
    <dbReference type="NCBI Taxonomy" id="374723"/>
    <lineage>
        <taxon>Eukaryota</taxon>
        <taxon>Viridiplantae</taxon>
        <taxon>Streptophyta</taxon>
        <taxon>Embryophyta</taxon>
        <taxon>Tracheophyta</taxon>
        <taxon>Spermatophyta</taxon>
        <taxon>Magnoliopsida</taxon>
        <taxon>eudicotyledons</taxon>
        <taxon>Gunneridae</taxon>
        <taxon>Pentapetalae</taxon>
        <taxon>asterids</taxon>
        <taxon>lamiids</taxon>
        <taxon>Lamiales</taxon>
        <taxon>Orobanchaceae</taxon>
        <taxon>Orobanchaceae incertae sedis</taxon>
        <taxon>Phtheirospermum</taxon>
    </lineage>
</organism>
<gene>
    <name evidence="3" type="ORF">PHJA_002558500</name>
</gene>
<dbReference type="GO" id="GO:0003714">
    <property type="term" value="F:transcription corepressor activity"/>
    <property type="evidence" value="ECO:0007669"/>
    <property type="project" value="InterPro"/>
</dbReference>
<comment type="similarity">
    <text evidence="1">Belongs to the HSBP1 family.</text>
</comment>
<dbReference type="PANTHER" id="PTHR19424:SF8">
    <property type="entry name" value="HEAT SHOCK FACTOR-BINDING PROTEIN 1-LIKE"/>
    <property type="match status" value="1"/>
</dbReference>
<dbReference type="PANTHER" id="PTHR19424">
    <property type="entry name" value="HEAT SHOCK FACTOR BINDING PROTEIN 1"/>
    <property type="match status" value="1"/>
</dbReference>
<feature type="region of interest" description="Disordered" evidence="2">
    <location>
        <begin position="117"/>
        <end position="151"/>
    </location>
</feature>
<dbReference type="AlphaFoldDB" id="A0A830DAM5"/>
<feature type="compositionally biased region" description="Basic and acidic residues" evidence="2">
    <location>
        <begin position="77"/>
        <end position="86"/>
    </location>
</feature>
<evidence type="ECO:0000313" key="4">
    <source>
        <dbReference type="Proteomes" id="UP000653305"/>
    </source>
</evidence>
<feature type="region of interest" description="Disordered" evidence="2">
    <location>
        <begin position="44"/>
        <end position="90"/>
    </location>
</feature>
<evidence type="ECO:0000256" key="2">
    <source>
        <dbReference type="SAM" id="MobiDB-lite"/>
    </source>
</evidence>
<reference evidence="3" key="1">
    <citation type="submission" date="2020-07" db="EMBL/GenBank/DDBJ databases">
        <title>Ethylene signaling mediates host invasion by parasitic plants.</title>
        <authorList>
            <person name="Yoshida S."/>
        </authorList>
    </citation>
    <scope>NUCLEOTIDE SEQUENCE</scope>
    <source>
        <strain evidence="3">Okayama</strain>
    </source>
</reference>
<accession>A0A830DAM5</accession>
<feature type="compositionally biased region" description="Basic and acidic residues" evidence="2">
    <location>
        <begin position="140"/>
        <end position="151"/>
    </location>
</feature>
<comment type="caution">
    <text evidence="3">The sequence shown here is derived from an EMBL/GenBank/DDBJ whole genome shotgun (WGS) entry which is preliminary data.</text>
</comment>
<dbReference type="GO" id="GO:0070370">
    <property type="term" value="P:cellular heat acclimation"/>
    <property type="evidence" value="ECO:0007669"/>
    <property type="project" value="TreeGrafter"/>
</dbReference>
<dbReference type="EMBL" id="BMAC01000912">
    <property type="protein sequence ID" value="GFQ04146.1"/>
    <property type="molecule type" value="Genomic_DNA"/>
</dbReference>
<dbReference type="GO" id="GO:0005634">
    <property type="term" value="C:nucleus"/>
    <property type="evidence" value="ECO:0007669"/>
    <property type="project" value="TreeGrafter"/>
</dbReference>
<sequence>MEIAVASKINEDYVAVESVGDHRPRPIQISSSAPRISKFKFPKFSQSHKKYHSDLSRKLAPAQKSVQNDEENPQVGKCKDGHDADNSKQSTSDMTTFICFLNCDVLDEMGNRIDELEQSINDLRAEMGQEGSPSPSSALKAKEEPKSAQDS</sequence>
<dbReference type="Proteomes" id="UP000653305">
    <property type="component" value="Unassembled WGS sequence"/>
</dbReference>
<dbReference type="OrthoDB" id="4159489at2759"/>
<keyword evidence="4" id="KW-1185">Reference proteome</keyword>
<name>A0A830DAM5_9LAMI</name>
<evidence type="ECO:0000256" key="1">
    <source>
        <dbReference type="ARBA" id="ARBA00006349"/>
    </source>
</evidence>